<dbReference type="EMBL" id="JAEUBE010000487">
    <property type="protein sequence ID" value="KAH3661223.1"/>
    <property type="molecule type" value="Genomic_DNA"/>
</dbReference>
<gene>
    <name evidence="1" type="ORF">OGAPHI_006630</name>
</gene>
<protein>
    <submittedName>
        <fullName evidence="1">Uncharacterized protein</fullName>
    </submittedName>
</protein>
<keyword evidence="2" id="KW-1185">Reference proteome</keyword>
<evidence type="ECO:0000313" key="2">
    <source>
        <dbReference type="Proteomes" id="UP000769157"/>
    </source>
</evidence>
<dbReference type="RefSeq" id="XP_046058347.1">
    <property type="nucleotide sequence ID" value="XM_046207936.1"/>
</dbReference>
<comment type="caution">
    <text evidence="1">The sequence shown here is derived from an EMBL/GenBank/DDBJ whole genome shotgun (WGS) entry which is preliminary data.</text>
</comment>
<accession>A0A9P8NVU6</accession>
<reference evidence="1" key="1">
    <citation type="journal article" date="2021" name="Open Biol.">
        <title>Shared evolutionary footprints suggest mitochondrial oxidative damage underlies multiple complex I losses in fungi.</title>
        <authorList>
            <person name="Schikora-Tamarit M.A."/>
            <person name="Marcet-Houben M."/>
            <person name="Nosek J."/>
            <person name="Gabaldon T."/>
        </authorList>
    </citation>
    <scope>NUCLEOTIDE SEQUENCE</scope>
    <source>
        <strain evidence="1">CBS6075</strain>
    </source>
</reference>
<sequence>MDEPTCVDPVKLTFLTRRCAIRASTSCWAWSASQCTRLTALAGTPASWKALTVKYEIRAERSLDLTITEHPAVSGARTDRAARIPGAFHGAILKTGPTGSWTTMERSFWCCMSMFCTGTTPAARVVNKALYWFTLSKNPWKLNPLIQPGTPISKWAWMYSSFRLVSCAAKFE</sequence>
<dbReference type="Proteomes" id="UP000769157">
    <property type="component" value="Unassembled WGS sequence"/>
</dbReference>
<reference evidence="1" key="2">
    <citation type="submission" date="2021-01" db="EMBL/GenBank/DDBJ databases">
        <authorList>
            <person name="Schikora-Tamarit M.A."/>
        </authorList>
    </citation>
    <scope>NUCLEOTIDE SEQUENCE</scope>
    <source>
        <strain evidence="1">CBS6075</strain>
    </source>
</reference>
<evidence type="ECO:0000313" key="1">
    <source>
        <dbReference type="EMBL" id="KAH3661223.1"/>
    </source>
</evidence>
<proteinExistence type="predicted"/>
<name>A0A9P8NVU6_9ASCO</name>
<dbReference type="AlphaFoldDB" id="A0A9P8NVU6"/>
<organism evidence="1 2">
    <name type="scientific">Ogataea philodendri</name>
    <dbReference type="NCBI Taxonomy" id="1378263"/>
    <lineage>
        <taxon>Eukaryota</taxon>
        <taxon>Fungi</taxon>
        <taxon>Dikarya</taxon>
        <taxon>Ascomycota</taxon>
        <taxon>Saccharomycotina</taxon>
        <taxon>Pichiomycetes</taxon>
        <taxon>Pichiales</taxon>
        <taxon>Pichiaceae</taxon>
        <taxon>Ogataea</taxon>
    </lineage>
</organism>
<dbReference type="GeneID" id="70238594"/>